<evidence type="ECO:0000313" key="3">
    <source>
        <dbReference type="Proteomes" id="UP000092605"/>
    </source>
</evidence>
<comment type="caution">
    <text evidence="1">The sequence shown here is derived from an EMBL/GenBank/DDBJ whole genome shotgun (WGS) entry which is preliminary data.</text>
</comment>
<gene>
    <name evidence="1" type="ORF">JWYL7_1754</name>
    <name evidence="2" type="ORF">SAMN05661008_01607</name>
</gene>
<evidence type="ECO:0000313" key="1">
    <source>
        <dbReference type="EMBL" id="KXZ40679.1"/>
    </source>
</evidence>
<dbReference type="Proteomes" id="UP000092605">
    <property type="component" value="Unassembled WGS sequence"/>
</dbReference>
<reference evidence="2 4" key="2">
    <citation type="submission" date="2016-11" db="EMBL/GenBank/DDBJ databases">
        <authorList>
            <person name="Varghese N."/>
            <person name="Submissions S."/>
        </authorList>
    </citation>
    <scope>NUCLEOTIDE SEQUENCE [LARGE SCALE GENOMIC DNA]</scope>
    <source>
        <strain evidence="2 4">DSM 7308</strain>
    </source>
</reference>
<evidence type="ECO:0000313" key="2">
    <source>
        <dbReference type="EMBL" id="SHL17941.1"/>
    </source>
</evidence>
<protein>
    <recommendedName>
        <fullName evidence="5">DUF58 domain-containing protein</fullName>
    </recommendedName>
</protein>
<evidence type="ECO:0000313" key="4">
    <source>
        <dbReference type="Proteomes" id="UP000323392"/>
    </source>
</evidence>
<dbReference type="PANTHER" id="PTHR34351:SF2">
    <property type="entry name" value="DUF58 DOMAIN-CONTAINING PROTEIN"/>
    <property type="match status" value="1"/>
</dbReference>
<name>A0A150FSU5_CLOPD</name>
<dbReference type="STRING" id="1121328.JWYL7_1754"/>
<dbReference type="RefSeq" id="WP_066071945.1">
    <property type="nucleotide sequence ID" value="NZ_FRBG01000014.1"/>
</dbReference>
<dbReference type="OrthoDB" id="9789943at2"/>
<dbReference type="Proteomes" id="UP000323392">
    <property type="component" value="Unassembled WGS sequence"/>
</dbReference>
<reference evidence="1 3" key="1">
    <citation type="submission" date="2016-02" db="EMBL/GenBank/DDBJ databases">
        <title>Draft genome sequence for Clostridium paradoxum JW-YL-7.</title>
        <authorList>
            <person name="Utturkar S.M."/>
            <person name="Lancaster A."/>
            <person name="Poole F.L."/>
            <person name="Adams M.W."/>
            <person name="Brown S.D."/>
        </authorList>
    </citation>
    <scope>NUCLEOTIDE SEQUENCE [LARGE SCALE GENOMIC DNA]</scope>
    <source>
        <strain evidence="1 3">JW-YL-7</strain>
    </source>
</reference>
<keyword evidence="4" id="KW-1185">Reference proteome</keyword>
<sequence>MVNIWLIIILFLFILFQKYLYSKYIFSNIDIDRKFKDNHIFCEETTEYALSIKNNKLLPVTYLNVIERFPKEIQFEKSNINSKGDKLKYKRESVFSIMPFEKVTRRYNIKATKRGYYELFDKITLISTDIFGSNEYVKDIYFYERLIVYPKIIDIKNILNSLNTLQGEYIVKRWIIDDPLMISGIRDYTSVDSIKNINWKAVAKNQKLKVNTYDYTSDKKIILAYILEVHDYIASKEDLENIETGIQIVASIGIEFINQGIKVGFTTNAFCKEDENIFIYPSNNKSQISNILTACSKITDYKKYSVKETIQKIQNQFNFMYDLILVTNNCTQRLLSELESFNDKKFTVITVDNKENIEKSNINLISYRGDDYL</sequence>
<dbReference type="PATRIC" id="fig|1121328.3.peg.1766"/>
<proteinExistence type="predicted"/>
<dbReference type="EMBL" id="FRBG01000014">
    <property type="protein sequence ID" value="SHL17941.1"/>
    <property type="molecule type" value="Genomic_DNA"/>
</dbReference>
<dbReference type="EMBL" id="LSFY01000001">
    <property type="protein sequence ID" value="KXZ40679.1"/>
    <property type="molecule type" value="Genomic_DNA"/>
</dbReference>
<accession>A0A150FSU5</accession>
<evidence type="ECO:0008006" key="5">
    <source>
        <dbReference type="Google" id="ProtNLM"/>
    </source>
</evidence>
<organism evidence="1 3">
    <name type="scientific">Alkalithermobacter thermoalcaliphilus JW-YL-7 = DSM 7308</name>
    <dbReference type="NCBI Taxonomy" id="1121328"/>
    <lineage>
        <taxon>Bacteria</taxon>
        <taxon>Bacillati</taxon>
        <taxon>Bacillota</taxon>
        <taxon>Clostridia</taxon>
        <taxon>Peptostreptococcales</taxon>
        <taxon>Tepidibacteraceae</taxon>
        <taxon>Alkalithermobacter</taxon>
    </lineage>
</organism>
<dbReference type="PANTHER" id="PTHR34351">
    <property type="entry name" value="SLR1927 PROTEIN-RELATED"/>
    <property type="match status" value="1"/>
</dbReference>
<dbReference type="AlphaFoldDB" id="A0A150FSU5"/>